<comment type="subcellular location">
    <subcellularLocation>
        <location evidence="3">Endoplasmic reticulum membrane</location>
        <topology evidence="3">Peripheral membrane protein</topology>
    </subcellularLocation>
    <subcellularLocation>
        <location evidence="2">Microsome membrane</location>
        <topology evidence="2">Peripheral membrane protein</topology>
    </subcellularLocation>
</comment>
<dbReference type="GO" id="GO:0005506">
    <property type="term" value="F:iron ion binding"/>
    <property type="evidence" value="ECO:0007669"/>
    <property type="project" value="InterPro"/>
</dbReference>
<dbReference type="FunFam" id="1.10.630.10:FF:000238">
    <property type="entry name" value="Cytochrome P450 2A6"/>
    <property type="match status" value="1"/>
</dbReference>
<dbReference type="PRINTS" id="PR00463">
    <property type="entry name" value="EP450I"/>
</dbReference>
<reference evidence="15" key="1">
    <citation type="submission" date="2023-10" db="EMBL/GenBank/DDBJ databases">
        <title>Genome assembly of Pristionchus species.</title>
        <authorList>
            <person name="Yoshida K."/>
            <person name="Sommer R.J."/>
        </authorList>
    </citation>
    <scope>NUCLEOTIDE SEQUENCE</scope>
    <source>
        <strain evidence="15">RS5133</strain>
    </source>
</reference>
<evidence type="ECO:0000256" key="6">
    <source>
        <dbReference type="ARBA" id="ARBA00022723"/>
    </source>
</evidence>
<accession>A0AAV5WA33</accession>
<dbReference type="GO" id="GO:0005789">
    <property type="term" value="C:endoplasmic reticulum membrane"/>
    <property type="evidence" value="ECO:0007669"/>
    <property type="project" value="UniProtKB-SubCell"/>
</dbReference>
<keyword evidence="10 13" id="KW-0408">Iron</keyword>
<feature type="non-terminal residue" evidence="15">
    <location>
        <position position="1"/>
    </location>
</feature>
<dbReference type="GO" id="GO:0020037">
    <property type="term" value="F:heme binding"/>
    <property type="evidence" value="ECO:0007669"/>
    <property type="project" value="InterPro"/>
</dbReference>
<evidence type="ECO:0000256" key="8">
    <source>
        <dbReference type="ARBA" id="ARBA00022848"/>
    </source>
</evidence>
<dbReference type="GO" id="GO:0016712">
    <property type="term" value="F:oxidoreductase activity, acting on paired donors, with incorporation or reduction of molecular oxygen, reduced flavin or flavoprotein as one donor, and incorporation of one atom of oxygen"/>
    <property type="evidence" value="ECO:0007669"/>
    <property type="project" value="TreeGrafter"/>
</dbReference>
<gene>
    <name evidence="15" type="ORF">PFISCL1PPCAC_18861</name>
</gene>
<evidence type="ECO:0000256" key="13">
    <source>
        <dbReference type="PIRSR" id="PIRSR602401-1"/>
    </source>
</evidence>
<evidence type="ECO:0000256" key="11">
    <source>
        <dbReference type="ARBA" id="ARBA00023033"/>
    </source>
</evidence>
<evidence type="ECO:0000256" key="1">
    <source>
        <dbReference type="ARBA" id="ARBA00001971"/>
    </source>
</evidence>
<dbReference type="InterPro" id="IPR036396">
    <property type="entry name" value="Cyt_P450_sf"/>
</dbReference>
<dbReference type="PANTHER" id="PTHR24300">
    <property type="entry name" value="CYTOCHROME P450 508A4-RELATED"/>
    <property type="match status" value="1"/>
</dbReference>
<evidence type="ECO:0000256" key="10">
    <source>
        <dbReference type="ARBA" id="ARBA00023004"/>
    </source>
</evidence>
<evidence type="ECO:0000256" key="2">
    <source>
        <dbReference type="ARBA" id="ARBA00004174"/>
    </source>
</evidence>
<evidence type="ECO:0000256" key="14">
    <source>
        <dbReference type="RuleBase" id="RU000461"/>
    </source>
</evidence>
<keyword evidence="5 13" id="KW-0349">Heme</keyword>
<evidence type="ECO:0000313" key="15">
    <source>
        <dbReference type="EMBL" id="GMT27563.1"/>
    </source>
</evidence>
<dbReference type="AlphaFoldDB" id="A0AAV5WA33"/>
<name>A0AAV5WA33_9BILA</name>
<keyword evidence="6 13" id="KW-0479">Metal-binding</keyword>
<keyword evidence="7" id="KW-0256">Endoplasmic reticulum</keyword>
<sequence length="373" mass="43047">EQRRFALHSLRDVGFLSSTLQESAKTYAQQIVAHWKEIGAEGVDVTENIMYGVGNIIWQLVFGRTLPFLDPQFNEVNEKIHRFFIDVFHPCVSFLEIFPQIALLDPIFGYPIKRLQKTGEINVAMIEKEVERTEKSVNYDEEPRCYADSFLIEMKRREEKGEEMGNFTRKQLALASLDMWSAGFETTVTTLRYAILFMMSHQEIQRKMQKEIDEKIGQRQISMDDQKQLPYCMAAIQEIQRCGNIGELNFFRKTEQQTVIGGHVIPSGTTILPQFPTVHIDPDNFERPDYFCPERHINEAGEFVKDPRITPFSMGKRACLGEGLARMELFIFLTTFVQHCSFSSPTLIPPALKTIRGLTRSPEPFKVKITARF</sequence>
<comment type="caution">
    <text evidence="15">The sequence shown here is derived from an EMBL/GenBank/DDBJ whole genome shotgun (WGS) entry which is preliminary data.</text>
</comment>
<keyword evidence="9 14" id="KW-0560">Oxidoreductase</keyword>
<organism evidence="15 16">
    <name type="scientific">Pristionchus fissidentatus</name>
    <dbReference type="NCBI Taxonomy" id="1538716"/>
    <lineage>
        <taxon>Eukaryota</taxon>
        <taxon>Metazoa</taxon>
        <taxon>Ecdysozoa</taxon>
        <taxon>Nematoda</taxon>
        <taxon>Chromadorea</taxon>
        <taxon>Rhabditida</taxon>
        <taxon>Rhabditina</taxon>
        <taxon>Diplogasteromorpha</taxon>
        <taxon>Diplogasteroidea</taxon>
        <taxon>Neodiplogasteridae</taxon>
        <taxon>Pristionchus</taxon>
    </lineage>
</organism>
<keyword evidence="8" id="KW-0492">Microsome</keyword>
<dbReference type="PRINTS" id="PR00385">
    <property type="entry name" value="P450"/>
</dbReference>
<dbReference type="Pfam" id="PF00067">
    <property type="entry name" value="p450"/>
    <property type="match status" value="1"/>
</dbReference>
<dbReference type="InterPro" id="IPR017972">
    <property type="entry name" value="Cyt_P450_CS"/>
</dbReference>
<dbReference type="InterPro" id="IPR050182">
    <property type="entry name" value="Cytochrome_P450_fam2"/>
</dbReference>
<keyword evidence="16" id="KW-1185">Reference proteome</keyword>
<evidence type="ECO:0000256" key="5">
    <source>
        <dbReference type="ARBA" id="ARBA00022617"/>
    </source>
</evidence>
<keyword evidence="11 14" id="KW-0503">Monooxygenase</keyword>
<feature type="binding site" description="axial binding residue" evidence="13">
    <location>
        <position position="319"/>
    </location>
    <ligand>
        <name>heme</name>
        <dbReference type="ChEBI" id="CHEBI:30413"/>
    </ligand>
    <ligandPart>
        <name>Fe</name>
        <dbReference type="ChEBI" id="CHEBI:18248"/>
    </ligandPart>
</feature>
<evidence type="ECO:0000256" key="4">
    <source>
        <dbReference type="ARBA" id="ARBA00010617"/>
    </source>
</evidence>
<dbReference type="SUPFAM" id="SSF48264">
    <property type="entry name" value="Cytochrome P450"/>
    <property type="match status" value="1"/>
</dbReference>
<evidence type="ECO:0000256" key="7">
    <source>
        <dbReference type="ARBA" id="ARBA00022824"/>
    </source>
</evidence>
<dbReference type="GO" id="GO:0006805">
    <property type="term" value="P:xenobiotic metabolic process"/>
    <property type="evidence" value="ECO:0007669"/>
    <property type="project" value="TreeGrafter"/>
</dbReference>
<dbReference type="GO" id="GO:0006082">
    <property type="term" value="P:organic acid metabolic process"/>
    <property type="evidence" value="ECO:0007669"/>
    <property type="project" value="TreeGrafter"/>
</dbReference>
<evidence type="ECO:0000313" key="16">
    <source>
        <dbReference type="Proteomes" id="UP001432322"/>
    </source>
</evidence>
<comment type="similarity">
    <text evidence="4 14">Belongs to the cytochrome P450 family.</text>
</comment>
<evidence type="ECO:0000256" key="12">
    <source>
        <dbReference type="ARBA" id="ARBA00023136"/>
    </source>
</evidence>
<dbReference type="InterPro" id="IPR001128">
    <property type="entry name" value="Cyt_P450"/>
</dbReference>
<dbReference type="EMBL" id="BTSY01000005">
    <property type="protein sequence ID" value="GMT27563.1"/>
    <property type="molecule type" value="Genomic_DNA"/>
</dbReference>
<dbReference type="Proteomes" id="UP001432322">
    <property type="component" value="Unassembled WGS sequence"/>
</dbReference>
<protein>
    <recommendedName>
        <fullName evidence="17">Cytochrome P450</fullName>
    </recommendedName>
</protein>
<evidence type="ECO:0000256" key="9">
    <source>
        <dbReference type="ARBA" id="ARBA00023002"/>
    </source>
</evidence>
<comment type="cofactor">
    <cofactor evidence="1 13">
        <name>heme</name>
        <dbReference type="ChEBI" id="CHEBI:30413"/>
    </cofactor>
</comment>
<evidence type="ECO:0008006" key="17">
    <source>
        <dbReference type="Google" id="ProtNLM"/>
    </source>
</evidence>
<dbReference type="PROSITE" id="PS00086">
    <property type="entry name" value="CYTOCHROME_P450"/>
    <property type="match status" value="1"/>
</dbReference>
<dbReference type="InterPro" id="IPR002401">
    <property type="entry name" value="Cyt_P450_E_grp-I"/>
</dbReference>
<dbReference type="PANTHER" id="PTHR24300:SF338">
    <property type="entry name" value="CYTOCHROME P450 CYP36A1-RELATED"/>
    <property type="match status" value="1"/>
</dbReference>
<dbReference type="Gene3D" id="1.10.630.10">
    <property type="entry name" value="Cytochrome P450"/>
    <property type="match status" value="1"/>
</dbReference>
<proteinExistence type="inferred from homology"/>
<evidence type="ECO:0000256" key="3">
    <source>
        <dbReference type="ARBA" id="ARBA00004406"/>
    </source>
</evidence>
<keyword evidence="12" id="KW-0472">Membrane</keyword>